<dbReference type="GeneTree" id="ENSGT00730000113981"/>
<keyword evidence="3" id="KW-0539">Nucleus</keyword>
<dbReference type="InterPro" id="IPR026097">
    <property type="entry name" value="S100PBP"/>
</dbReference>
<dbReference type="Pfam" id="PF15427">
    <property type="entry name" value="S100PBPR"/>
    <property type="match status" value="1"/>
</dbReference>
<evidence type="ECO:0000256" key="4">
    <source>
        <dbReference type="SAM" id="MobiDB-lite"/>
    </source>
</evidence>
<feature type="region of interest" description="Disordered" evidence="4">
    <location>
        <begin position="259"/>
        <end position="278"/>
    </location>
</feature>
<dbReference type="GO" id="GO:0048306">
    <property type="term" value="F:calcium-dependent protein binding"/>
    <property type="evidence" value="ECO:0007669"/>
    <property type="project" value="InterPro"/>
</dbReference>
<feature type="region of interest" description="Disordered" evidence="4">
    <location>
        <begin position="149"/>
        <end position="170"/>
    </location>
</feature>
<dbReference type="GO" id="GO:0005634">
    <property type="term" value="C:nucleus"/>
    <property type="evidence" value="ECO:0007669"/>
    <property type="project" value="UniProtKB-SubCell"/>
</dbReference>
<feature type="compositionally biased region" description="Polar residues" evidence="4">
    <location>
        <begin position="1"/>
        <end position="12"/>
    </location>
</feature>
<proteinExistence type="predicted"/>
<name>A0A3Q2P1Q7_FUNHE</name>
<dbReference type="PANTHER" id="PTHR14455:SF0">
    <property type="entry name" value="S100P-BINDING PROTEIN"/>
    <property type="match status" value="1"/>
</dbReference>
<dbReference type="Ensembl" id="ENSFHET00000006423.1">
    <property type="protein sequence ID" value="ENSFHEP00000005914.1"/>
    <property type="gene ID" value="ENSFHEG00000006873.1"/>
</dbReference>
<evidence type="ECO:0000313" key="6">
    <source>
        <dbReference type="Proteomes" id="UP000265000"/>
    </source>
</evidence>
<evidence type="ECO:0000256" key="1">
    <source>
        <dbReference type="ARBA" id="ARBA00004123"/>
    </source>
</evidence>
<protein>
    <recommendedName>
        <fullName evidence="2">S100P-binding protein</fullName>
    </recommendedName>
</protein>
<keyword evidence="6" id="KW-1185">Reference proteome</keyword>
<evidence type="ECO:0000313" key="5">
    <source>
        <dbReference type="Ensembl" id="ENSFHEP00000005914.1"/>
    </source>
</evidence>
<dbReference type="AlphaFoldDB" id="A0A3Q2P1Q7"/>
<dbReference type="Proteomes" id="UP000265000">
    <property type="component" value="Unplaced"/>
</dbReference>
<evidence type="ECO:0000256" key="2">
    <source>
        <dbReference type="ARBA" id="ARBA00020595"/>
    </source>
</evidence>
<feature type="region of interest" description="Disordered" evidence="4">
    <location>
        <begin position="1"/>
        <end position="22"/>
    </location>
</feature>
<evidence type="ECO:0000256" key="3">
    <source>
        <dbReference type="ARBA" id="ARBA00023242"/>
    </source>
</evidence>
<sequence length="450" mass="50292">MAGKSDSTTVVSRLNPRKTKHLKPLSVFSQMVMCDQKGSPHPPKEPPTPFINLKIKIVNDGGRKRKLVEYDMDNDNSTPCKTRCASNALSPDLGFFTDSSGSPSGNYSQSPFAPPYPVLNEEIQALKSDIKETLSSRLDMEHVQCRCSKHEKQGAQESTDEEKPDAGVAEDDKGYVSSFYLQDNEECKTESPPAQQRHKRASPCGQHFSFLTKDDSKALSGPLLGPVKSDGDFLGGEDEVFNIGQPLFESSICQPAASVEQKSVTSEDPKEPLHVSQTYNSGDFTVDTLYESTLPLEVKVKSKVIVPNQPESKPASSIQPEERASSACLNMDQAAQAVRVHRPEIFDTSMEWERQKRQYILSVRSHMNENPGDDRGPMTELLDLMTHVAGQGRSNGCEWLHPSDLTCRNYQKRFGYQAPTMTLSEWQAHNQTHYRRFSNVPKMFKRSPFP</sequence>
<reference evidence="5" key="1">
    <citation type="submission" date="2025-08" db="UniProtKB">
        <authorList>
            <consortium name="Ensembl"/>
        </authorList>
    </citation>
    <scope>IDENTIFICATION</scope>
</reference>
<reference evidence="5" key="2">
    <citation type="submission" date="2025-09" db="UniProtKB">
        <authorList>
            <consortium name="Ensembl"/>
        </authorList>
    </citation>
    <scope>IDENTIFICATION</scope>
</reference>
<accession>A0A3Q2P1Q7</accession>
<dbReference type="PANTHER" id="PTHR14455">
    <property type="entry name" value="ASKOPOS"/>
    <property type="match status" value="1"/>
</dbReference>
<comment type="subcellular location">
    <subcellularLocation>
        <location evidence="1">Nucleus</location>
    </subcellularLocation>
</comment>
<organism evidence="5 6">
    <name type="scientific">Fundulus heteroclitus</name>
    <name type="common">Killifish</name>
    <name type="synonym">Mummichog</name>
    <dbReference type="NCBI Taxonomy" id="8078"/>
    <lineage>
        <taxon>Eukaryota</taxon>
        <taxon>Metazoa</taxon>
        <taxon>Chordata</taxon>
        <taxon>Craniata</taxon>
        <taxon>Vertebrata</taxon>
        <taxon>Euteleostomi</taxon>
        <taxon>Actinopterygii</taxon>
        <taxon>Neopterygii</taxon>
        <taxon>Teleostei</taxon>
        <taxon>Neoteleostei</taxon>
        <taxon>Acanthomorphata</taxon>
        <taxon>Ovalentaria</taxon>
        <taxon>Atherinomorphae</taxon>
        <taxon>Cyprinodontiformes</taxon>
        <taxon>Fundulidae</taxon>
        <taxon>Fundulus</taxon>
    </lineage>
</organism>